<accession>A0A4C2A363</accession>
<dbReference type="AlphaFoldDB" id="A0A4C2A363"/>
<proteinExistence type="predicted"/>
<reference evidence="5 6" key="1">
    <citation type="journal article" date="2019" name="Commun. Biol.">
        <title>The bagworm genome reveals a unique fibroin gene that provides high tensile strength.</title>
        <authorList>
            <person name="Kono N."/>
            <person name="Nakamura H."/>
            <person name="Ohtoshi R."/>
            <person name="Tomita M."/>
            <person name="Numata K."/>
            <person name="Arakawa K."/>
        </authorList>
    </citation>
    <scope>NUCLEOTIDE SEQUENCE [LARGE SCALE GENOMIC DNA]</scope>
</reference>
<dbReference type="Pfam" id="PF13359">
    <property type="entry name" value="DDE_Tnp_4"/>
    <property type="match status" value="1"/>
</dbReference>
<keyword evidence="2" id="KW-0479">Metal-binding</keyword>
<dbReference type="GO" id="GO:0046872">
    <property type="term" value="F:metal ion binding"/>
    <property type="evidence" value="ECO:0007669"/>
    <property type="project" value="UniProtKB-KW"/>
</dbReference>
<evidence type="ECO:0000256" key="1">
    <source>
        <dbReference type="ARBA" id="ARBA00001968"/>
    </source>
</evidence>
<evidence type="ECO:0000256" key="2">
    <source>
        <dbReference type="ARBA" id="ARBA00022723"/>
    </source>
</evidence>
<evidence type="ECO:0000313" key="5">
    <source>
        <dbReference type="EMBL" id="GBP95136.1"/>
    </source>
</evidence>
<dbReference type="STRING" id="151549.A0A4C2A363"/>
<gene>
    <name evidence="5" type="ORF">EVAR_68999_1</name>
</gene>
<comment type="cofactor">
    <cofactor evidence="1">
        <name>a divalent metal cation</name>
        <dbReference type="ChEBI" id="CHEBI:60240"/>
    </cofactor>
</comment>
<keyword evidence="6" id="KW-1185">Reference proteome</keyword>
<protein>
    <recommendedName>
        <fullName evidence="4">DDE Tnp4 domain-containing protein</fullName>
    </recommendedName>
</protein>
<evidence type="ECO:0000256" key="3">
    <source>
        <dbReference type="SAM" id="MobiDB-lite"/>
    </source>
</evidence>
<comment type="caution">
    <text evidence="5">The sequence shown here is derived from an EMBL/GenBank/DDBJ whole genome shotgun (WGS) entry which is preliminary data.</text>
</comment>
<dbReference type="OrthoDB" id="7782839at2759"/>
<dbReference type="InterPro" id="IPR027806">
    <property type="entry name" value="HARBI1_dom"/>
</dbReference>
<sequence length="281" mass="31799">MVTVAHGHEVPQRSQLCVAGFSHVDIMYQSREKLMTSFMALFIQQIVEEVPQLPPRMLDKAIQVHICKTFRSKANQTKVNLVNQMTSPLKPCLHSVSTSPFKIKHDVNSNPSRPSINVLSKIVKQIEQSDSDTSYTHSDEQSSSIKSLQMESTSDCSEMLDDDKRRDDLNTLECTLKKIKKSLCSYIDRGFKHVEVYLRKMGVLLVRPPSVVSGAKLTKSEAKETKQIASLRIHVERVIRRLREFNMLKPHACLNLSLVKVLDDVITIACGLINIQDSLIK</sequence>
<evidence type="ECO:0000259" key="4">
    <source>
        <dbReference type="Pfam" id="PF13359"/>
    </source>
</evidence>
<evidence type="ECO:0000313" key="6">
    <source>
        <dbReference type="Proteomes" id="UP000299102"/>
    </source>
</evidence>
<dbReference type="PANTHER" id="PTHR23080">
    <property type="entry name" value="THAP DOMAIN PROTEIN"/>
    <property type="match status" value="1"/>
</dbReference>
<dbReference type="EMBL" id="BGZK01002588">
    <property type="protein sequence ID" value="GBP95136.1"/>
    <property type="molecule type" value="Genomic_DNA"/>
</dbReference>
<feature type="region of interest" description="Disordered" evidence="3">
    <location>
        <begin position="129"/>
        <end position="153"/>
    </location>
</feature>
<name>A0A4C2A363_EUMVA</name>
<dbReference type="Proteomes" id="UP000299102">
    <property type="component" value="Unassembled WGS sequence"/>
</dbReference>
<organism evidence="5 6">
    <name type="scientific">Eumeta variegata</name>
    <name type="common">Bagworm moth</name>
    <name type="synonym">Eumeta japonica</name>
    <dbReference type="NCBI Taxonomy" id="151549"/>
    <lineage>
        <taxon>Eukaryota</taxon>
        <taxon>Metazoa</taxon>
        <taxon>Ecdysozoa</taxon>
        <taxon>Arthropoda</taxon>
        <taxon>Hexapoda</taxon>
        <taxon>Insecta</taxon>
        <taxon>Pterygota</taxon>
        <taxon>Neoptera</taxon>
        <taxon>Endopterygota</taxon>
        <taxon>Lepidoptera</taxon>
        <taxon>Glossata</taxon>
        <taxon>Ditrysia</taxon>
        <taxon>Tineoidea</taxon>
        <taxon>Psychidae</taxon>
        <taxon>Oiketicinae</taxon>
        <taxon>Eumeta</taxon>
    </lineage>
</organism>
<feature type="domain" description="DDE Tnp4" evidence="4">
    <location>
        <begin position="188"/>
        <end position="274"/>
    </location>
</feature>